<dbReference type="InterPro" id="IPR017441">
    <property type="entry name" value="Protein_kinase_ATP_BS"/>
</dbReference>
<evidence type="ECO:0000256" key="4">
    <source>
        <dbReference type="ARBA" id="ARBA00022692"/>
    </source>
</evidence>
<evidence type="ECO:0000313" key="17">
    <source>
        <dbReference type="RefSeq" id="XP_039123802.1"/>
    </source>
</evidence>
<evidence type="ECO:0000313" key="16">
    <source>
        <dbReference type="Proteomes" id="UP001515500"/>
    </source>
</evidence>
<dbReference type="FunFam" id="3.30.200.20:FF:000178">
    <property type="entry name" value="serine/threonine-protein kinase PBS1-like"/>
    <property type="match status" value="1"/>
</dbReference>
<organism evidence="16 17">
    <name type="scientific">Dioscorea cayennensis subsp. rotundata</name>
    <name type="common">White Guinea yam</name>
    <name type="synonym">Dioscorea rotundata</name>
    <dbReference type="NCBI Taxonomy" id="55577"/>
    <lineage>
        <taxon>Eukaryota</taxon>
        <taxon>Viridiplantae</taxon>
        <taxon>Streptophyta</taxon>
        <taxon>Embryophyta</taxon>
        <taxon>Tracheophyta</taxon>
        <taxon>Spermatophyta</taxon>
        <taxon>Magnoliopsida</taxon>
        <taxon>Liliopsida</taxon>
        <taxon>Dioscoreales</taxon>
        <taxon>Dioscoreaceae</taxon>
        <taxon>Dioscorea</taxon>
    </lineage>
</organism>
<keyword evidence="9 13" id="KW-1133">Transmembrane helix</keyword>
<dbReference type="SMART" id="SM00220">
    <property type="entry name" value="S_TKc"/>
    <property type="match status" value="1"/>
</dbReference>
<dbReference type="GO" id="GO:0005524">
    <property type="term" value="F:ATP binding"/>
    <property type="evidence" value="ECO:0007669"/>
    <property type="project" value="UniProtKB-UniRule"/>
</dbReference>
<dbReference type="GO" id="GO:0030247">
    <property type="term" value="F:polysaccharide binding"/>
    <property type="evidence" value="ECO:0007669"/>
    <property type="project" value="InterPro"/>
</dbReference>
<keyword evidence="4 13" id="KW-0812">Transmembrane</keyword>
<feature type="chain" id="PRO_5044187776" evidence="14">
    <location>
        <begin position="31"/>
        <end position="687"/>
    </location>
</feature>
<dbReference type="InterPro" id="IPR008271">
    <property type="entry name" value="Ser/Thr_kinase_AS"/>
</dbReference>
<dbReference type="Pfam" id="PF07714">
    <property type="entry name" value="PK_Tyr_Ser-Thr"/>
    <property type="match status" value="1"/>
</dbReference>
<evidence type="ECO:0000256" key="6">
    <source>
        <dbReference type="ARBA" id="ARBA00022741"/>
    </source>
</evidence>
<keyword evidence="3" id="KW-0808">Transferase</keyword>
<sequence length="687" mass="77384">MQMTQTSFFYWSSHFLFLLFLSHSFRPSSTHPPVPTTKPGEYLSADYYNYYCANSLPLQCSNIMTDDIKYPFRTSNQPSFCGHPDPGFELTCAKGMLSIQIGNKKYHVLKDISYGNRVLQLLDFDLLFAGPSCPQKMSNTSFDFSLFTYPDDNQDTNLTMFLNCHDPLHDIPDPIMDFLFPTQCYNNEFFGQYSYFTLQSFGQKLPMHDLLANCCDTTVLLPVSNLNFSPETFRNGIMNYFSKALKFGFNLTWTVDQGWCEDECLKTGGICGSDPNGTKANACFCPAGIFSNGTSCAGKNSMLKNKRVIIGVGAVAAGILALGCLWLLYFPRRKRQQQSSCTLLEVCCWHGRTSEDQTIETFLQKHGTVSPKRYSYLEVKKMTNSFHHKLGEGGFGSVFKGNFTDGHTVAVKLLNNTRGDGEEFLNEVASIGRTSHINIVTLLGFCFQGSKRALIYDFMPNGSLDKYIYAEDPKTMLCWDKLFQIAVGIARGLEYLHRGCNTRIVHFDIKPHNILLDEDFCPKISDFGLAKFGTHKESIILSMADTRGTMGFIAPEVFSRSFGVVSSKSDVYSYGMMVLEMVGGRKNLKASADRTSEIYFPHWIYEHKDQDGDLQQYGVTTETEEIAKKMILIGLWCIQTRPEDRPSMNKVVEMLQGSIDELQIPPKPYLSSPSRSLQCSSLTMALS</sequence>
<dbReference type="InterPro" id="IPR011009">
    <property type="entry name" value="Kinase-like_dom_sf"/>
</dbReference>
<dbReference type="PROSITE" id="PS50011">
    <property type="entry name" value="PROTEIN_KINASE_DOM"/>
    <property type="match status" value="1"/>
</dbReference>
<evidence type="ECO:0000256" key="8">
    <source>
        <dbReference type="ARBA" id="ARBA00022840"/>
    </source>
</evidence>
<evidence type="ECO:0000256" key="1">
    <source>
        <dbReference type="ARBA" id="ARBA00004479"/>
    </source>
</evidence>
<feature type="transmembrane region" description="Helical" evidence="13">
    <location>
        <begin position="308"/>
        <end position="330"/>
    </location>
</feature>
<gene>
    <name evidence="17" type="primary">LOC120260396</name>
</gene>
<comment type="subcellular location">
    <subcellularLocation>
        <location evidence="1">Membrane</location>
        <topology evidence="1">Single-pass type I membrane protein</topology>
    </subcellularLocation>
</comment>
<feature type="signal peptide" evidence="14">
    <location>
        <begin position="1"/>
        <end position="30"/>
    </location>
</feature>
<dbReference type="Pfam" id="PF14380">
    <property type="entry name" value="WAK_assoc"/>
    <property type="match status" value="1"/>
</dbReference>
<dbReference type="GO" id="GO:0004674">
    <property type="term" value="F:protein serine/threonine kinase activity"/>
    <property type="evidence" value="ECO:0007669"/>
    <property type="project" value="UniProtKB-KW"/>
</dbReference>
<proteinExistence type="predicted"/>
<feature type="binding site" evidence="12">
    <location>
        <position position="412"/>
    </location>
    <ligand>
        <name>ATP</name>
        <dbReference type="ChEBI" id="CHEBI:30616"/>
    </ligand>
</feature>
<dbReference type="Pfam" id="PF13947">
    <property type="entry name" value="GUB_WAK_bind"/>
    <property type="match status" value="1"/>
</dbReference>
<dbReference type="GeneID" id="120260396"/>
<keyword evidence="7" id="KW-0418">Kinase</keyword>
<dbReference type="PANTHER" id="PTHR27009">
    <property type="entry name" value="RUST RESISTANCE KINASE LR10-RELATED"/>
    <property type="match status" value="1"/>
</dbReference>
<evidence type="ECO:0000256" key="13">
    <source>
        <dbReference type="SAM" id="Phobius"/>
    </source>
</evidence>
<evidence type="ECO:0000256" key="12">
    <source>
        <dbReference type="PROSITE-ProRule" id="PRU10141"/>
    </source>
</evidence>
<dbReference type="InterPro" id="IPR000719">
    <property type="entry name" value="Prot_kinase_dom"/>
</dbReference>
<dbReference type="GO" id="GO:0016020">
    <property type="term" value="C:membrane"/>
    <property type="evidence" value="ECO:0007669"/>
    <property type="project" value="UniProtKB-SubCell"/>
</dbReference>
<evidence type="ECO:0000256" key="2">
    <source>
        <dbReference type="ARBA" id="ARBA00022527"/>
    </source>
</evidence>
<dbReference type="Proteomes" id="UP001515500">
    <property type="component" value="Chromosome 5"/>
</dbReference>
<evidence type="ECO:0000256" key="10">
    <source>
        <dbReference type="ARBA" id="ARBA00023136"/>
    </source>
</evidence>
<dbReference type="PROSITE" id="PS00108">
    <property type="entry name" value="PROTEIN_KINASE_ST"/>
    <property type="match status" value="1"/>
</dbReference>
<dbReference type="PROSITE" id="PS00107">
    <property type="entry name" value="PROTEIN_KINASE_ATP"/>
    <property type="match status" value="1"/>
</dbReference>
<dbReference type="RefSeq" id="XP_039123802.1">
    <property type="nucleotide sequence ID" value="XM_039267868.1"/>
</dbReference>
<dbReference type="SUPFAM" id="SSF56112">
    <property type="entry name" value="Protein kinase-like (PK-like)"/>
    <property type="match status" value="1"/>
</dbReference>
<evidence type="ECO:0000256" key="11">
    <source>
        <dbReference type="ARBA" id="ARBA00023180"/>
    </source>
</evidence>
<dbReference type="InterPro" id="IPR045874">
    <property type="entry name" value="LRK10/LRL21-25-like"/>
</dbReference>
<dbReference type="InterPro" id="IPR001245">
    <property type="entry name" value="Ser-Thr/Tyr_kinase_cat_dom"/>
</dbReference>
<dbReference type="AlphaFoldDB" id="A0AB40B990"/>
<keyword evidence="10 13" id="KW-0472">Membrane</keyword>
<keyword evidence="5 14" id="KW-0732">Signal</keyword>
<evidence type="ECO:0000256" key="3">
    <source>
        <dbReference type="ARBA" id="ARBA00022679"/>
    </source>
</evidence>
<keyword evidence="16" id="KW-1185">Reference proteome</keyword>
<evidence type="ECO:0000259" key="15">
    <source>
        <dbReference type="PROSITE" id="PS50011"/>
    </source>
</evidence>
<evidence type="ECO:0000256" key="9">
    <source>
        <dbReference type="ARBA" id="ARBA00022989"/>
    </source>
</evidence>
<keyword evidence="2" id="KW-0723">Serine/threonine-protein kinase</keyword>
<name>A0AB40B990_DIOCR</name>
<evidence type="ECO:0000256" key="7">
    <source>
        <dbReference type="ARBA" id="ARBA00022777"/>
    </source>
</evidence>
<protein>
    <submittedName>
        <fullName evidence="17">LEAF RUST 10 DISEASE-RESISTANCE LOCUS RECEPTOR-LIKE PROTEIN KINASE-like 2.1</fullName>
    </submittedName>
</protein>
<dbReference type="InterPro" id="IPR025287">
    <property type="entry name" value="WAK_GUB"/>
</dbReference>
<accession>A0AB40B990</accession>
<feature type="domain" description="Protein kinase" evidence="15">
    <location>
        <begin position="384"/>
        <end position="670"/>
    </location>
</feature>
<reference evidence="17" key="1">
    <citation type="submission" date="2025-08" db="UniProtKB">
        <authorList>
            <consortium name="RefSeq"/>
        </authorList>
    </citation>
    <scope>IDENTIFICATION</scope>
</reference>
<evidence type="ECO:0000256" key="14">
    <source>
        <dbReference type="SAM" id="SignalP"/>
    </source>
</evidence>
<dbReference type="InterPro" id="IPR032872">
    <property type="entry name" value="WAK_assoc_C"/>
</dbReference>
<keyword evidence="8 12" id="KW-0067">ATP-binding</keyword>
<evidence type="ECO:0000256" key="5">
    <source>
        <dbReference type="ARBA" id="ARBA00022729"/>
    </source>
</evidence>
<keyword evidence="11" id="KW-0325">Glycoprotein</keyword>
<dbReference type="Gene3D" id="3.30.200.20">
    <property type="entry name" value="Phosphorylase Kinase, domain 1"/>
    <property type="match status" value="1"/>
</dbReference>
<keyword evidence="6 12" id="KW-0547">Nucleotide-binding</keyword>
<dbReference type="FunFam" id="1.10.510.10:FF:000590">
    <property type="entry name" value="PR5-like receptor kinase"/>
    <property type="match status" value="1"/>
</dbReference>
<dbReference type="Gene3D" id="1.10.510.10">
    <property type="entry name" value="Transferase(Phosphotransferase) domain 1"/>
    <property type="match status" value="1"/>
</dbReference>